<dbReference type="Pfam" id="PF11225">
    <property type="entry name" value="DUF3024"/>
    <property type="match status" value="1"/>
</dbReference>
<dbReference type="AlphaFoldDB" id="A0A944DQQ8"/>
<dbReference type="RefSeq" id="WP_214362819.1">
    <property type="nucleotide sequence ID" value="NZ_JAEKFT010000021.1"/>
</dbReference>
<proteinExistence type="predicted"/>
<keyword evidence="2" id="KW-1185">Reference proteome</keyword>
<dbReference type="EMBL" id="JAEKFT010000021">
    <property type="protein sequence ID" value="MBT0962869.1"/>
    <property type="molecule type" value="Genomic_DNA"/>
</dbReference>
<dbReference type="InterPro" id="IPR021388">
    <property type="entry name" value="DUF3024"/>
</dbReference>
<accession>A0A944DQQ8</accession>
<organism evidence="1 2">
    <name type="scientific">Denitromonas iodatirespirans</name>
    <dbReference type="NCBI Taxonomy" id="2795389"/>
    <lineage>
        <taxon>Bacteria</taxon>
        <taxon>Pseudomonadati</taxon>
        <taxon>Pseudomonadota</taxon>
        <taxon>Betaproteobacteria</taxon>
        <taxon>Rhodocyclales</taxon>
        <taxon>Zoogloeaceae</taxon>
        <taxon>Denitromonas</taxon>
    </lineage>
</organism>
<reference evidence="2" key="1">
    <citation type="journal article" date="2022" name="ISME J.">
        <title>Genetic and phylogenetic analysis of dissimilatory iodate-reducing bacteria identifies potential niches across the world's oceans.</title>
        <authorList>
            <person name="Reyes-Umana V."/>
            <person name="Henning Z."/>
            <person name="Lee K."/>
            <person name="Barnum T.P."/>
            <person name="Coates J.D."/>
        </authorList>
    </citation>
    <scope>NUCLEOTIDE SEQUENCE [LARGE SCALE GENOMIC DNA]</scope>
    <source>
        <strain evidence="2">IR12</strain>
    </source>
</reference>
<dbReference type="Proteomes" id="UP000694660">
    <property type="component" value="Unassembled WGS sequence"/>
</dbReference>
<gene>
    <name evidence="1" type="ORF">I8J34_16935</name>
</gene>
<evidence type="ECO:0000313" key="2">
    <source>
        <dbReference type="Proteomes" id="UP000694660"/>
    </source>
</evidence>
<sequence>MGFGMRGAGSAPILFSVKEGNTVALSELETARLHKRVGAYVEARRPPPHVRRELDLSYRVSGQSFELFEVRQAWRGAPGETIEHPIVKATFVKTVNAWRIYWQRADLRWHRYEPYPTARTIDEVLSVIETDEYGCFYG</sequence>
<comment type="caution">
    <text evidence="1">The sequence shown here is derived from an EMBL/GenBank/DDBJ whole genome shotgun (WGS) entry which is preliminary data.</text>
</comment>
<evidence type="ECO:0000313" key="1">
    <source>
        <dbReference type="EMBL" id="MBT0962869.1"/>
    </source>
</evidence>
<name>A0A944DQQ8_DENI1</name>
<protein>
    <submittedName>
        <fullName evidence="1">DUF3024 domain-containing protein</fullName>
    </submittedName>
</protein>